<reference evidence="3" key="1">
    <citation type="submission" date="2019-07" db="EMBL/GenBank/DDBJ databases">
        <authorList>
            <person name="Palmer J.M."/>
        </authorList>
    </citation>
    <scope>NUCLEOTIDE SEQUENCE</scope>
    <source>
        <strain evidence="3">PC9</strain>
    </source>
</reference>
<comment type="caution">
    <text evidence="3">The sequence shown here is derived from an EMBL/GenBank/DDBJ whole genome shotgun (WGS) entry which is preliminary data.</text>
</comment>
<dbReference type="AlphaFoldDB" id="A0A8H6ZJF2"/>
<dbReference type="PANTHER" id="PTHR47064">
    <property type="entry name" value="PUTATIVE (AFU_ORTHOLOGUE AFUA_1G08990)-RELATED"/>
    <property type="match status" value="1"/>
</dbReference>
<accession>A0A8H6ZJF2</accession>
<feature type="domain" description="SMP-30/Gluconolactonase/LRE-like region" evidence="2">
    <location>
        <begin position="199"/>
        <end position="378"/>
    </location>
</feature>
<dbReference type="VEuPathDB" id="FungiDB:PC9H_002391"/>
<dbReference type="RefSeq" id="XP_036625678.1">
    <property type="nucleotide sequence ID" value="XM_036772032.1"/>
</dbReference>
<dbReference type="OrthoDB" id="423498at2759"/>
<keyword evidence="4" id="KW-1185">Reference proteome</keyword>
<sequence length="404" mass="43211">MFSFGQRTSTVAILVLVVGVAHGAAPPSLPPQSVFIDPLSFAVLGQNATFRDSAFDSGFNPSSTPTPFFQILNEGFLNILGQEPSFHEIASNPDFGFANEAPVYFPDTDEIFFSGSAFPGNTNMSNQVNRVSMSEVEDALRASNGSAVNVTVTPIDLPSTVLSTNGGTGPFRGSLLFVGDGLGARPPAVTLVNPRPPHNATVLLDNFFGRQFNSLNDVKIHPTSGKIFFSDVPYAFALNIRPAPLMPNQVYRFDPDTRVVQVVLDGLVRPNGIAFTQDGRTAYVSDSGALQDLSGTTAFQTQPATIYAFDVDPVTERFLNRRVLAYIDAGIPDGLQVDTNGNIYAATGDGVQVWTPAGTLLGKFFVGTRTANMVFAGFGRLVLLSETRLFLAKVNAGNVNLEGR</sequence>
<dbReference type="Gene3D" id="2.120.10.30">
    <property type="entry name" value="TolB, C-terminal domain"/>
    <property type="match status" value="1"/>
</dbReference>
<evidence type="ECO:0000259" key="2">
    <source>
        <dbReference type="Pfam" id="PF08450"/>
    </source>
</evidence>
<evidence type="ECO:0000313" key="4">
    <source>
        <dbReference type="Proteomes" id="UP000623687"/>
    </source>
</evidence>
<dbReference type="GeneID" id="59372232"/>
<protein>
    <recommendedName>
        <fullName evidence="2">SMP-30/Gluconolactonase/LRE-like region domain-containing protein</fullName>
    </recommendedName>
</protein>
<name>A0A8H6ZJF2_PLEOS</name>
<feature type="signal peptide" evidence="1">
    <location>
        <begin position="1"/>
        <end position="23"/>
    </location>
</feature>
<dbReference type="PANTHER" id="PTHR47064:SF2">
    <property type="entry name" value="SMP-30_GLUCONOLACTONASE_LRE-LIKE REGION DOMAIN-CONTAINING PROTEIN-RELATED"/>
    <property type="match status" value="1"/>
</dbReference>
<gene>
    <name evidence="3" type="ORF">PC9H_002391</name>
</gene>
<organism evidence="3 4">
    <name type="scientific">Pleurotus ostreatus</name>
    <name type="common">Oyster mushroom</name>
    <name type="synonym">White-rot fungus</name>
    <dbReference type="NCBI Taxonomy" id="5322"/>
    <lineage>
        <taxon>Eukaryota</taxon>
        <taxon>Fungi</taxon>
        <taxon>Dikarya</taxon>
        <taxon>Basidiomycota</taxon>
        <taxon>Agaricomycotina</taxon>
        <taxon>Agaricomycetes</taxon>
        <taxon>Agaricomycetidae</taxon>
        <taxon>Agaricales</taxon>
        <taxon>Pleurotineae</taxon>
        <taxon>Pleurotaceae</taxon>
        <taxon>Pleurotus</taxon>
    </lineage>
</organism>
<dbReference type="Proteomes" id="UP000623687">
    <property type="component" value="Unassembled WGS sequence"/>
</dbReference>
<dbReference type="InterPro" id="IPR013658">
    <property type="entry name" value="SGL"/>
</dbReference>
<dbReference type="SUPFAM" id="SSF63829">
    <property type="entry name" value="Calcium-dependent phosphotriesterase"/>
    <property type="match status" value="1"/>
</dbReference>
<evidence type="ECO:0000313" key="3">
    <source>
        <dbReference type="EMBL" id="KAF7416131.1"/>
    </source>
</evidence>
<keyword evidence="1" id="KW-0732">Signal</keyword>
<proteinExistence type="predicted"/>
<feature type="chain" id="PRO_5034922394" description="SMP-30/Gluconolactonase/LRE-like region domain-containing protein" evidence="1">
    <location>
        <begin position="24"/>
        <end position="404"/>
    </location>
</feature>
<evidence type="ECO:0000256" key="1">
    <source>
        <dbReference type="SAM" id="SignalP"/>
    </source>
</evidence>
<dbReference type="EMBL" id="JACETU010000011">
    <property type="protein sequence ID" value="KAF7416131.1"/>
    <property type="molecule type" value="Genomic_DNA"/>
</dbReference>
<dbReference type="Pfam" id="PF08450">
    <property type="entry name" value="SGL"/>
    <property type="match status" value="1"/>
</dbReference>
<dbReference type="InterPro" id="IPR011042">
    <property type="entry name" value="6-blade_b-propeller_TolB-like"/>
</dbReference>
<dbReference type="InterPro" id="IPR052988">
    <property type="entry name" value="Oryzine_lactonohydrolase"/>
</dbReference>